<feature type="domain" description="SAM" evidence="3">
    <location>
        <begin position="296"/>
        <end position="354"/>
    </location>
</feature>
<proteinExistence type="predicted"/>
<dbReference type="InterPro" id="IPR035498">
    <property type="entry name" value="Caskin1/2_SAM_2"/>
</dbReference>
<dbReference type="Pfam" id="PF00536">
    <property type="entry name" value="SAM_1"/>
    <property type="match status" value="2"/>
</dbReference>
<dbReference type="SUPFAM" id="SSF47769">
    <property type="entry name" value="SAM/Pointed domain"/>
    <property type="match status" value="2"/>
</dbReference>
<evidence type="ECO:0000256" key="2">
    <source>
        <dbReference type="ARBA" id="ARBA00023043"/>
    </source>
</evidence>
<accession>A0A4E9EUD7</accession>
<organism evidence="4">
    <name type="scientific">Brugia malayi</name>
    <name type="common">Filarial nematode worm</name>
    <dbReference type="NCBI Taxonomy" id="6279"/>
    <lineage>
        <taxon>Eukaryota</taxon>
        <taxon>Metazoa</taxon>
        <taxon>Ecdysozoa</taxon>
        <taxon>Nematoda</taxon>
        <taxon>Chromadorea</taxon>
        <taxon>Rhabditida</taxon>
        <taxon>Spirurina</taxon>
        <taxon>Spiruromorpha</taxon>
        <taxon>Filarioidea</taxon>
        <taxon>Onchocercidae</taxon>
        <taxon>Brugia</taxon>
    </lineage>
</organism>
<name>A0A4E9EUD7_BRUMA</name>
<dbReference type="OrthoDB" id="5314041at2759"/>
<dbReference type="InterPro" id="IPR035497">
    <property type="entry name" value="Caskin1/2_SAM_1"/>
</dbReference>
<dbReference type="SMART" id="SM00454">
    <property type="entry name" value="SAM"/>
    <property type="match status" value="2"/>
</dbReference>
<dbReference type="InterPro" id="IPR033635">
    <property type="entry name" value="ANKS1/Caskin"/>
</dbReference>
<protein>
    <recommendedName>
        <fullName evidence="3">SAM domain-containing protein</fullName>
    </recommendedName>
</protein>
<dbReference type="CDD" id="cd09497">
    <property type="entry name" value="SAM_caskin1_2_repeat1"/>
    <property type="match status" value="1"/>
</dbReference>
<dbReference type="Gene3D" id="1.10.150.50">
    <property type="entry name" value="Transcription Factor, Ets-1"/>
    <property type="match status" value="2"/>
</dbReference>
<gene>
    <name evidence="4" type="primary">Bm2800</name>
    <name evidence="4" type="ORF">BM_BM2800</name>
</gene>
<reference evidence="4" key="1">
    <citation type="submission" date="2019-04" db="EMBL/GenBank/DDBJ databases">
        <authorList>
            <person name="Howe K."/>
            <person name="Paulini M."/>
            <person name="Williams G."/>
        </authorList>
    </citation>
    <scope>NUCLEOTIDE SEQUENCE [LARGE SCALE GENOMIC DNA]</scope>
    <source>
        <strain evidence="4">FR3</strain>
    </source>
</reference>
<evidence type="ECO:0000259" key="3">
    <source>
        <dbReference type="PROSITE" id="PS50105"/>
    </source>
</evidence>
<feature type="domain" description="SAM" evidence="3">
    <location>
        <begin position="366"/>
        <end position="430"/>
    </location>
</feature>
<dbReference type="CDD" id="cd09498">
    <property type="entry name" value="SAM_caskin1_2_repeat2"/>
    <property type="match status" value="1"/>
</dbReference>
<dbReference type="KEGG" id="bmy:BM_BM2800"/>
<dbReference type="AlphaFoldDB" id="A0A4E9EUD7"/>
<dbReference type="RefSeq" id="XP_042929803.1">
    <property type="nucleotide sequence ID" value="XM_043073869.1"/>
</dbReference>
<evidence type="ECO:0000256" key="1">
    <source>
        <dbReference type="ARBA" id="ARBA00022737"/>
    </source>
</evidence>
<dbReference type="PANTHER" id="PTHR24174">
    <property type="entry name" value="ANKYRIN REPEAT AND STERILE ALPHA MOTIF DOMAIN-CONTAINING PROTEIN 1"/>
    <property type="match status" value="1"/>
</dbReference>
<dbReference type="CTD" id="6102581"/>
<evidence type="ECO:0000313" key="4">
    <source>
        <dbReference type="EMBL" id="VIO86908.1"/>
    </source>
</evidence>
<dbReference type="InterPro" id="IPR001660">
    <property type="entry name" value="SAM"/>
</dbReference>
<keyword evidence="2" id="KW-0040">ANK repeat</keyword>
<dbReference type="PANTHER" id="PTHR24174:SF16">
    <property type="entry name" value="CASKIN-2"/>
    <property type="match status" value="1"/>
</dbReference>
<dbReference type="EMBL" id="CAAKNF010000196">
    <property type="protein sequence ID" value="VIO86908.1"/>
    <property type="molecule type" value="Genomic_DNA"/>
</dbReference>
<keyword evidence="1" id="KW-0677">Repeat</keyword>
<dbReference type="GeneID" id="6102581"/>
<dbReference type="FunFam" id="1.10.150.50:FF:000071">
    <property type="entry name" value="Caskin, isoform D"/>
    <property type="match status" value="1"/>
</dbReference>
<dbReference type="PROSITE" id="PS50105">
    <property type="entry name" value="SAM_DOMAIN"/>
    <property type="match status" value="2"/>
</dbReference>
<dbReference type="InterPro" id="IPR013761">
    <property type="entry name" value="SAM/pointed_sf"/>
</dbReference>
<sequence length="638" mass="70908">MSSVSRLRYSCSFSVIAMPSLLGSRSGSTVMHQIPRQVKKVSVPIVPDITTQKYEMYEMKNVIRQETVTEDFYELEHSVMLQQRNGLLECGKYSKNTKSLTNHIPCTSTTTLMFPSSFCFGDDSYSVRSMLSKRKDCSMNVEKQCQENLINLSPSSLLSLKQRSLYVNGRYSNDLSYNGCHRNSADSSSSYSSSGFESMKCGSSHVCSAIGAQDAIVSNSAVLRTSSTIYGSSSGLLLNSSQSRLSIQSSISGDASLVINNMANIFDHSGSERLHEDHLKDIIRLSLSDIMIERMSEAEILALWLGDLGYPEYLTAFLTQGYDLSTIARITPEDLTALGITHPTHRRFLISEIHRWHITDTWPTLVPSGELRDWLPLIGLPEYVALFEDQGYCRIGEVKNFTWEDFEDIGIKKLGHLKRLGLAIKKMKDYEFRQTQSNNSLQQLGTFAVHQNKIGFQVYPQYQLNVTNEAVPYHLQGCGGQLLEAGLNKQESDSSQMNLCRISRFLSDESFQKHSVIQPVLPAKILSTTDNSISSDSEDYPPPPAPLVCEGSVELLRSAFNETTMAATAESGTTNGYKCNEGSASTSFPWPKTPRLSYSTPTNNGSLLNDIGCMLQNLTDELDAMLSPSQSPSRQISF</sequence>